<organism evidence="4 5">
    <name type="scientific">Cupriavidus neocaledonicus</name>
    <dbReference type="NCBI Taxonomy" id="1040979"/>
    <lineage>
        <taxon>Bacteria</taxon>
        <taxon>Pseudomonadati</taxon>
        <taxon>Pseudomonadota</taxon>
        <taxon>Betaproteobacteria</taxon>
        <taxon>Burkholderiales</taxon>
        <taxon>Burkholderiaceae</taxon>
        <taxon>Cupriavidus</taxon>
    </lineage>
</organism>
<evidence type="ECO:0000313" key="6">
    <source>
        <dbReference type="Proteomes" id="UP000256710"/>
    </source>
</evidence>
<dbReference type="EMBL" id="OFTC01000019">
    <property type="protein sequence ID" value="SOZ36359.1"/>
    <property type="molecule type" value="Genomic_DNA"/>
</dbReference>
<sequence length="150" mass="16178">MQSHTDQGAGPDEVLVVVTNAPDAETAARLSRAVLQARAAACVNRLAPVESEYWWQGRLEQAQEWPLLIKTTRARYAALEAVIRQHHPYDVPELLAWPVSAGYGPYLEWVRSETAGVPAQPATAAPAGDARHAAPGTAASRDQDQQESAS</sequence>
<dbReference type="SUPFAM" id="SSF54913">
    <property type="entry name" value="GlnB-like"/>
    <property type="match status" value="1"/>
</dbReference>
<reference evidence="5 6" key="1">
    <citation type="submission" date="2018-01" db="EMBL/GenBank/DDBJ databases">
        <authorList>
            <person name="Clerissi C."/>
        </authorList>
    </citation>
    <scope>NUCLEOTIDE SEQUENCE [LARGE SCALE GENOMIC DNA]</scope>
    <source>
        <strain evidence="3">Cupriavidus taiwanensis STM 6082</strain>
        <strain evidence="4">Cupriavidus taiwanensis STM 6160</strain>
    </source>
</reference>
<evidence type="ECO:0000313" key="5">
    <source>
        <dbReference type="Proteomes" id="UP000255168"/>
    </source>
</evidence>
<dbReference type="Pfam" id="PF03091">
    <property type="entry name" value="CutA1"/>
    <property type="match status" value="1"/>
</dbReference>
<dbReference type="Proteomes" id="UP000256710">
    <property type="component" value="Unassembled WGS sequence"/>
</dbReference>
<keyword evidence="6" id="KW-1185">Reference proteome</keyword>
<accession>A0A375HDF7</accession>
<evidence type="ECO:0000313" key="3">
    <source>
        <dbReference type="EMBL" id="SOZ36359.1"/>
    </source>
</evidence>
<name>A0A375HDF7_9BURK</name>
<dbReference type="PANTHER" id="PTHR23419">
    <property type="entry name" value="DIVALENT CATION TOLERANCE CUTA-RELATED"/>
    <property type="match status" value="1"/>
</dbReference>
<dbReference type="GO" id="GO:0010038">
    <property type="term" value="P:response to metal ion"/>
    <property type="evidence" value="ECO:0007669"/>
    <property type="project" value="InterPro"/>
</dbReference>
<protein>
    <submittedName>
        <fullName evidence="3 4">Divalent cation tolerance protein</fullName>
    </submittedName>
</protein>
<comment type="similarity">
    <text evidence="1">Belongs to the CutA family.</text>
</comment>
<dbReference type="InterPro" id="IPR004323">
    <property type="entry name" value="Ion_tolerance_CutA"/>
</dbReference>
<dbReference type="GO" id="GO:0005507">
    <property type="term" value="F:copper ion binding"/>
    <property type="evidence" value="ECO:0007669"/>
    <property type="project" value="TreeGrafter"/>
</dbReference>
<dbReference type="EMBL" id="LT984806">
    <property type="protein sequence ID" value="SPD48317.1"/>
    <property type="molecule type" value="Genomic_DNA"/>
</dbReference>
<dbReference type="PANTHER" id="PTHR23419:SF8">
    <property type="entry name" value="FI09726P"/>
    <property type="match status" value="1"/>
</dbReference>
<feature type="region of interest" description="Disordered" evidence="2">
    <location>
        <begin position="117"/>
        <end position="150"/>
    </location>
</feature>
<dbReference type="InterPro" id="IPR011322">
    <property type="entry name" value="N-reg_PII-like_a/b"/>
</dbReference>
<evidence type="ECO:0000256" key="2">
    <source>
        <dbReference type="SAM" id="MobiDB-lite"/>
    </source>
</evidence>
<dbReference type="Gene3D" id="3.30.70.120">
    <property type="match status" value="1"/>
</dbReference>
<proteinExistence type="inferred from homology"/>
<dbReference type="Proteomes" id="UP000255168">
    <property type="component" value="Chromosome I"/>
</dbReference>
<dbReference type="AlphaFoldDB" id="A0A375HDF7"/>
<evidence type="ECO:0000313" key="4">
    <source>
        <dbReference type="EMBL" id="SPD48317.1"/>
    </source>
</evidence>
<feature type="compositionally biased region" description="Low complexity" evidence="2">
    <location>
        <begin position="117"/>
        <end position="136"/>
    </location>
</feature>
<dbReference type="InterPro" id="IPR015867">
    <property type="entry name" value="N-reg_PII/ATP_PRibTrfase_C"/>
</dbReference>
<gene>
    <name evidence="3" type="primary">cutA</name>
    <name evidence="3" type="ORF">CBM2605_A260198</name>
    <name evidence="4" type="ORF">CBM2607_20307</name>
</gene>
<evidence type="ECO:0000256" key="1">
    <source>
        <dbReference type="ARBA" id="ARBA00010169"/>
    </source>
</evidence>